<dbReference type="GO" id="GO:0004867">
    <property type="term" value="F:serine-type endopeptidase inhibitor activity"/>
    <property type="evidence" value="ECO:0007669"/>
    <property type="project" value="UniProtKB-KW"/>
</dbReference>
<proteinExistence type="predicted"/>
<keyword evidence="4" id="KW-0800">Toxin</keyword>
<dbReference type="SUPFAM" id="SSF57196">
    <property type="entry name" value="EGF/Laminin"/>
    <property type="match status" value="1"/>
</dbReference>
<dbReference type="GO" id="GO:0005615">
    <property type="term" value="C:extracellular space"/>
    <property type="evidence" value="ECO:0007669"/>
    <property type="project" value="TreeGrafter"/>
</dbReference>
<dbReference type="PROSITE" id="PS00280">
    <property type="entry name" value="BPTI_KUNITZ_1"/>
    <property type="match status" value="4"/>
</dbReference>
<evidence type="ECO:0000256" key="1">
    <source>
        <dbReference type="ARBA" id="ARBA00004613"/>
    </source>
</evidence>
<dbReference type="STRING" id="6265.A0A0B2UU11"/>
<dbReference type="PRINTS" id="PR00759">
    <property type="entry name" value="BASICPTASE"/>
</dbReference>
<name>A0A0B2UU11_TOXCA</name>
<feature type="domain" description="BPTI/Kunitz inhibitor" evidence="13">
    <location>
        <begin position="45"/>
        <end position="95"/>
    </location>
</feature>
<evidence type="ECO:0000256" key="9">
    <source>
        <dbReference type="ARBA" id="ARBA00023157"/>
    </source>
</evidence>
<dbReference type="InterPro" id="IPR050098">
    <property type="entry name" value="TFPI/VKTCI-like"/>
</dbReference>
<dbReference type="Gene3D" id="4.10.410.10">
    <property type="entry name" value="Pancreatic trypsin inhibitor Kunitz domain"/>
    <property type="match status" value="11"/>
</dbReference>
<dbReference type="SMART" id="SM00181">
    <property type="entry name" value="EGF"/>
    <property type="match status" value="3"/>
</dbReference>
<dbReference type="SMART" id="SM00179">
    <property type="entry name" value="EGF_CA"/>
    <property type="match status" value="1"/>
</dbReference>
<keyword evidence="3 10" id="KW-0245">EGF-like domain</keyword>
<evidence type="ECO:0000259" key="13">
    <source>
        <dbReference type="PROSITE" id="PS50279"/>
    </source>
</evidence>
<dbReference type="InterPro" id="IPR001881">
    <property type="entry name" value="EGF-like_Ca-bd_dom"/>
</dbReference>
<dbReference type="InterPro" id="IPR000152">
    <property type="entry name" value="EGF-type_Asp/Asn_hydroxyl_site"/>
</dbReference>
<dbReference type="PROSITE" id="PS00010">
    <property type="entry name" value="ASX_HYDROXYL"/>
    <property type="match status" value="1"/>
</dbReference>
<feature type="signal peptide" evidence="11">
    <location>
        <begin position="1"/>
        <end position="16"/>
    </location>
</feature>
<dbReference type="InterPro" id="IPR024731">
    <property type="entry name" value="NELL2-like_EGF"/>
</dbReference>
<reference evidence="14 15" key="1">
    <citation type="submission" date="2014-11" db="EMBL/GenBank/DDBJ databases">
        <title>Genetic blueprint of the zoonotic pathogen Toxocara canis.</title>
        <authorList>
            <person name="Zhu X.-Q."/>
            <person name="Korhonen P.K."/>
            <person name="Cai H."/>
            <person name="Young N.D."/>
            <person name="Nejsum P."/>
            <person name="von Samson-Himmelstjerna G."/>
            <person name="Boag P.R."/>
            <person name="Tan P."/>
            <person name="Li Q."/>
            <person name="Min J."/>
            <person name="Yang Y."/>
            <person name="Wang X."/>
            <person name="Fang X."/>
            <person name="Hall R.S."/>
            <person name="Hofmann A."/>
            <person name="Sternberg P.W."/>
            <person name="Jex A.R."/>
            <person name="Gasser R.B."/>
        </authorList>
    </citation>
    <scope>NUCLEOTIDE SEQUENCE [LARGE SCALE GENOMIC DNA]</scope>
    <source>
        <strain evidence="14">PN_DK_2014</strain>
    </source>
</reference>
<keyword evidence="6 11" id="KW-0732">Signal</keyword>
<dbReference type="InterPro" id="IPR018097">
    <property type="entry name" value="EGF_Ca-bd_CS"/>
</dbReference>
<evidence type="ECO:0000313" key="15">
    <source>
        <dbReference type="Proteomes" id="UP000031036"/>
    </source>
</evidence>
<keyword evidence="5" id="KW-0646">Protease inhibitor</keyword>
<keyword evidence="7" id="KW-0677">Repeat</keyword>
<dbReference type="CDD" id="cd00054">
    <property type="entry name" value="EGF_CA"/>
    <property type="match status" value="1"/>
</dbReference>
<dbReference type="GO" id="GO:0005509">
    <property type="term" value="F:calcium ion binding"/>
    <property type="evidence" value="ECO:0007669"/>
    <property type="project" value="InterPro"/>
</dbReference>
<keyword evidence="15" id="KW-1185">Reference proteome</keyword>
<evidence type="ECO:0000256" key="8">
    <source>
        <dbReference type="ARBA" id="ARBA00022900"/>
    </source>
</evidence>
<evidence type="ECO:0000256" key="3">
    <source>
        <dbReference type="ARBA" id="ARBA00022536"/>
    </source>
</evidence>
<feature type="domain" description="BPTI/Kunitz inhibitor" evidence="13">
    <location>
        <begin position="599"/>
        <end position="655"/>
    </location>
</feature>
<feature type="chain" id="PRO_5002095728" evidence="11">
    <location>
        <begin position="17"/>
        <end position="1290"/>
    </location>
</feature>
<dbReference type="CDD" id="cd00109">
    <property type="entry name" value="Kunitz-type"/>
    <property type="match status" value="7"/>
</dbReference>
<dbReference type="SMART" id="SM00131">
    <property type="entry name" value="KU"/>
    <property type="match status" value="11"/>
</dbReference>
<dbReference type="PROSITE" id="PS01187">
    <property type="entry name" value="EGF_CA"/>
    <property type="match status" value="1"/>
</dbReference>
<dbReference type="PROSITE" id="PS50279">
    <property type="entry name" value="BPTI_KUNITZ_2"/>
    <property type="match status" value="11"/>
</dbReference>
<dbReference type="EMBL" id="JPKZ01003225">
    <property type="protein sequence ID" value="KHN72699.1"/>
    <property type="molecule type" value="Genomic_DNA"/>
</dbReference>
<comment type="caution">
    <text evidence="14">The sequence shown here is derived from an EMBL/GenBank/DDBJ whole genome shotgun (WGS) entry which is preliminary data.</text>
</comment>
<evidence type="ECO:0000256" key="5">
    <source>
        <dbReference type="ARBA" id="ARBA00022690"/>
    </source>
</evidence>
<feature type="domain" description="BPTI/Kunitz inhibitor" evidence="13">
    <location>
        <begin position="803"/>
        <end position="859"/>
    </location>
</feature>
<dbReference type="Gene3D" id="2.10.25.10">
    <property type="entry name" value="Laminin"/>
    <property type="match status" value="1"/>
</dbReference>
<evidence type="ECO:0000256" key="10">
    <source>
        <dbReference type="PROSITE-ProRule" id="PRU00076"/>
    </source>
</evidence>
<dbReference type="InterPro" id="IPR020901">
    <property type="entry name" value="Prtase_inh_Kunz-CS"/>
</dbReference>
<protein>
    <submittedName>
        <fullName evidence="14">Papilin</fullName>
    </submittedName>
</protein>
<dbReference type="OMA" id="ERCIAYP"/>
<dbReference type="PANTHER" id="PTHR10083">
    <property type="entry name" value="KUNITZ-TYPE PROTEASE INHIBITOR-RELATED"/>
    <property type="match status" value="1"/>
</dbReference>
<feature type="domain" description="BPTI/Kunitz inhibitor" evidence="13">
    <location>
        <begin position="318"/>
        <end position="377"/>
    </location>
</feature>
<dbReference type="Pfam" id="PF12947">
    <property type="entry name" value="EGF_3"/>
    <property type="match status" value="1"/>
</dbReference>
<accession>A0A0B2UU11</accession>
<dbReference type="PANTHER" id="PTHR10083:SF217">
    <property type="entry name" value="BOOPHILIN-H2"/>
    <property type="match status" value="1"/>
</dbReference>
<dbReference type="InterPro" id="IPR002223">
    <property type="entry name" value="Kunitz_BPTI"/>
</dbReference>
<feature type="domain" description="EGF-like" evidence="12">
    <location>
        <begin position="186"/>
        <end position="226"/>
    </location>
</feature>
<feature type="domain" description="BPTI/Kunitz inhibitor" evidence="13">
    <location>
        <begin position="1032"/>
        <end position="1082"/>
    </location>
</feature>
<evidence type="ECO:0000256" key="2">
    <source>
        <dbReference type="ARBA" id="ARBA00022525"/>
    </source>
</evidence>
<dbReference type="FunFam" id="4.10.410.10:FF:000026">
    <property type="entry name" value="Serine protease inhibitor, putative"/>
    <property type="match status" value="1"/>
</dbReference>
<dbReference type="InterPro" id="IPR000742">
    <property type="entry name" value="EGF"/>
</dbReference>
<dbReference type="PROSITE" id="PS01186">
    <property type="entry name" value="EGF_2"/>
    <property type="match status" value="1"/>
</dbReference>
<feature type="domain" description="BPTI/Kunitz inhibitor" evidence="13">
    <location>
        <begin position="734"/>
        <end position="791"/>
    </location>
</feature>
<feature type="domain" description="BPTI/Kunitz inhibitor" evidence="13">
    <location>
        <begin position="1092"/>
        <end position="1143"/>
    </location>
</feature>
<dbReference type="CDD" id="cd21630">
    <property type="entry name" value="Kunitz_TAP-like"/>
    <property type="match status" value="1"/>
</dbReference>
<evidence type="ECO:0000256" key="4">
    <source>
        <dbReference type="ARBA" id="ARBA00022656"/>
    </source>
</evidence>
<evidence type="ECO:0000256" key="7">
    <source>
        <dbReference type="ARBA" id="ARBA00022737"/>
    </source>
</evidence>
<evidence type="ECO:0000259" key="12">
    <source>
        <dbReference type="PROSITE" id="PS50026"/>
    </source>
</evidence>
<evidence type="ECO:0000313" key="14">
    <source>
        <dbReference type="EMBL" id="KHN72699.1"/>
    </source>
</evidence>
<evidence type="ECO:0000256" key="6">
    <source>
        <dbReference type="ARBA" id="ARBA00022729"/>
    </source>
</evidence>
<feature type="domain" description="BPTI/Kunitz inhibitor" evidence="13">
    <location>
        <begin position="865"/>
        <end position="921"/>
    </location>
</feature>
<organism evidence="14 15">
    <name type="scientific">Toxocara canis</name>
    <name type="common">Canine roundworm</name>
    <dbReference type="NCBI Taxonomy" id="6265"/>
    <lineage>
        <taxon>Eukaryota</taxon>
        <taxon>Metazoa</taxon>
        <taxon>Ecdysozoa</taxon>
        <taxon>Nematoda</taxon>
        <taxon>Chromadorea</taxon>
        <taxon>Rhabditida</taxon>
        <taxon>Spirurina</taxon>
        <taxon>Ascaridomorpha</taxon>
        <taxon>Ascaridoidea</taxon>
        <taxon>Toxocaridae</taxon>
        <taxon>Toxocara</taxon>
    </lineage>
</organism>
<dbReference type="Pfam" id="PF00014">
    <property type="entry name" value="Kunitz_BPTI"/>
    <property type="match status" value="11"/>
</dbReference>
<feature type="domain" description="BPTI/Kunitz inhibitor" evidence="13">
    <location>
        <begin position="667"/>
        <end position="723"/>
    </location>
</feature>
<dbReference type="SUPFAM" id="SSF57362">
    <property type="entry name" value="BPTI-like"/>
    <property type="match status" value="11"/>
</dbReference>
<dbReference type="PROSITE" id="PS50026">
    <property type="entry name" value="EGF_3"/>
    <property type="match status" value="1"/>
</dbReference>
<dbReference type="OrthoDB" id="4473401at2759"/>
<keyword evidence="9" id="KW-1015">Disulfide bond</keyword>
<dbReference type="FunFam" id="4.10.410.10:FF:000020">
    <property type="entry name" value="Collagen, type VI, alpha 3"/>
    <property type="match status" value="1"/>
</dbReference>
<keyword evidence="8" id="KW-0722">Serine protease inhibitor</keyword>
<gene>
    <name evidence="14" type="primary">Ppn</name>
    <name evidence="14" type="ORF">Tcan_07238</name>
</gene>
<comment type="subcellular location">
    <subcellularLocation>
        <location evidence="1">Secreted</location>
    </subcellularLocation>
</comment>
<dbReference type="InterPro" id="IPR036880">
    <property type="entry name" value="Kunitz_BPTI_sf"/>
</dbReference>
<feature type="domain" description="BPTI/Kunitz inhibitor" evidence="13">
    <location>
        <begin position="967"/>
        <end position="1021"/>
    </location>
</feature>
<feature type="domain" description="BPTI/Kunitz inhibitor" evidence="13">
    <location>
        <begin position="232"/>
        <end position="289"/>
    </location>
</feature>
<dbReference type="FunFam" id="2.10.25.10:FF:000038">
    <property type="entry name" value="Fibrillin 2"/>
    <property type="match status" value="1"/>
</dbReference>
<comment type="caution">
    <text evidence="10">Lacks conserved residue(s) required for the propagation of feature annotation.</text>
</comment>
<dbReference type="Proteomes" id="UP000031036">
    <property type="component" value="Unassembled WGS sequence"/>
</dbReference>
<sequence length="1290" mass="147766">MDWLLLALYLLSGASHHSITVAADVRTFTPTMKPHKMTTATRAICVEPMDPGNCSRRVVRYFYNATSNRCRKFIYSGCGGNDNRFETRAECRQKCARLRAPHTTPTATTIPFGPVRNDCDNCDKKYALCVDGRCQCVNGFYGDGTICEVGPVRNDCDNCDKKYALCVDGRCQCVNGFYGDGTICEDINECIESVGRCSENAYCINTMGSFKCECQLGYAGSGINCTKSSEICSQEFDKSYEGQCTSTGQWEIRYYYDAKSLSCKRFWYGGCTSSNQNIFADAQSCEALCAHKDQLDLHQRVRSSDLKSTTRNEIADICSDPFDLSLRKPCVTLAWQPRFFYNETAERCQMFWYDTSCEATGRTRNIFGYLSTCRRLCEPVTADHNVRHRPRPKTIGKITAMFTRDRGNATTQSFSDRSQATSIGTKTSLPRFIVTAKLTDYPSTVSNARIEQSRQLTYASSFAIEGHSTRSPIRLGKISVTYSKYSESDNRNLGETGAKTSTTARTFDTGSYMSSMHPNKIEENEVRSFENAMDANLQPRTASVFGDVASNIIGGEDKPSKEGEISGGMHLDEGDVSKFDIGQQFSLQFATAVAVAVDCLDSFDTNLTRSCGYGEWTARYYFNAGMRTCQMFWSDGCRSLSRNNFDDLASCQWKCEGTHPKPQSRSCLDPFDPAYLGDCRNGYFEKRYYFNHDKKRCELIYFGGCPSTSRNFFSDYGECQDLCESPSRELIRSCLQPFDHAYERSCSSEGHYKIQYYYDIETRECRMFWYGNCRGLSENIFPTLATCQWICERRRDDQVPKHCIDKFDLHYTESCGSGSWVEKWYFDHTSGLCRPFWYDGCVSSSQNIFNDRETCQWLCEMPMDCLDSFDTNLTRSCGYGEWTARYYFNAGMRTCQMFWSDGCRSLSRNNFDDLASCQWKCEGTHPKPQSTLETDCYLPLSVGNGRADTNCQKEAGFRYYYNKDYVCFLPIEMGKCAEGVNRAHERWAYNSEKHTCEPFMYSGCGGNENRFASEYACNSHCKGLIRPNSAQCAYYPDWGPCNQLRYMWFYNMTRGTCDQFLWGGCEGNTNRFSTFELCQVTCEVPGFVHDICTEPLDRGRWCEPMSNRYYFNKQSKTCKGFHYTGCGTSANNFRTLRECQEKSQPFSSSSSLEVQYLGQKPREKRPMTRHQILSGDRNTYIKTEGQWVEYGHCLGFRQYNISGQLTRLNNYLCLMEEGGTCQMQTLTDTHGEERCRLMRPWLRGFHFYSWFFTIDRRPQKRSDQQRRIQKTNETIATIIILPINDCYNVC</sequence>
<evidence type="ECO:0000256" key="11">
    <source>
        <dbReference type="SAM" id="SignalP"/>
    </source>
</evidence>
<keyword evidence="2" id="KW-0964">Secreted</keyword>